<accession>A0ACB8DMB8</accession>
<reference evidence="1" key="1">
    <citation type="submission" date="2020-05" db="EMBL/GenBank/DDBJ databases">
        <title>Large-scale comparative analyses of tick genomes elucidate their genetic diversity and vector capacities.</title>
        <authorList>
            <person name="Jia N."/>
            <person name="Wang J."/>
            <person name="Shi W."/>
            <person name="Du L."/>
            <person name="Sun Y."/>
            <person name="Zhan W."/>
            <person name="Jiang J."/>
            <person name="Wang Q."/>
            <person name="Zhang B."/>
            <person name="Ji P."/>
            <person name="Sakyi L.B."/>
            <person name="Cui X."/>
            <person name="Yuan T."/>
            <person name="Jiang B."/>
            <person name="Yang W."/>
            <person name="Lam T.T.-Y."/>
            <person name="Chang Q."/>
            <person name="Ding S."/>
            <person name="Wang X."/>
            <person name="Zhu J."/>
            <person name="Ruan X."/>
            <person name="Zhao L."/>
            <person name="Wei J."/>
            <person name="Que T."/>
            <person name="Du C."/>
            <person name="Cheng J."/>
            <person name="Dai P."/>
            <person name="Han X."/>
            <person name="Huang E."/>
            <person name="Gao Y."/>
            <person name="Liu J."/>
            <person name="Shao H."/>
            <person name="Ye R."/>
            <person name="Li L."/>
            <person name="Wei W."/>
            <person name="Wang X."/>
            <person name="Wang C."/>
            <person name="Yang T."/>
            <person name="Huo Q."/>
            <person name="Li W."/>
            <person name="Guo W."/>
            <person name="Chen H."/>
            <person name="Zhou L."/>
            <person name="Ni X."/>
            <person name="Tian J."/>
            <person name="Zhou Y."/>
            <person name="Sheng Y."/>
            <person name="Liu T."/>
            <person name="Pan Y."/>
            <person name="Xia L."/>
            <person name="Li J."/>
            <person name="Zhao F."/>
            <person name="Cao W."/>
        </authorList>
    </citation>
    <scope>NUCLEOTIDE SEQUENCE</scope>
    <source>
        <strain evidence="1">Dsil-2018</strain>
    </source>
</reference>
<dbReference type="Proteomes" id="UP000821865">
    <property type="component" value="Chromosome 10"/>
</dbReference>
<evidence type="ECO:0000313" key="1">
    <source>
        <dbReference type="EMBL" id="KAH7973519.1"/>
    </source>
</evidence>
<keyword evidence="2" id="KW-1185">Reference proteome</keyword>
<proteinExistence type="predicted"/>
<organism evidence="1 2">
    <name type="scientific">Dermacentor silvarum</name>
    <name type="common">Tick</name>
    <dbReference type="NCBI Taxonomy" id="543639"/>
    <lineage>
        <taxon>Eukaryota</taxon>
        <taxon>Metazoa</taxon>
        <taxon>Ecdysozoa</taxon>
        <taxon>Arthropoda</taxon>
        <taxon>Chelicerata</taxon>
        <taxon>Arachnida</taxon>
        <taxon>Acari</taxon>
        <taxon>Parasitiformes</taxon>
        <taxon>Ixodida</taxon>
        <taxon>Ixodoidea</taxon>
        <taxon>Ixodidae</taxon>
        <taxon>Rhipicephalinae</taxon>
        <taxon>Dermacentor</taxon>
    </lineage>
</organism>
<dbReference type="EMBL" id="CM023479">
    <property type="protein sequence ID" value="KAH7973519.1"/>
    <property type="molecule type" value="Genomic_DNA"/>
</dbReference>
<sequence>MKQSASLKYPGKLSPYEIARNLSRVPSPACVSGTLIHHLPEKSSPRPHIIVLLADDLGWNDVSFHGSRQIPTPNLDALAASGVILQRHYSASTCTPSRTALLASVYPARTNLGYRALLAASEQSLLLRFQLLPQWLKRLGYSTHIVGKWHLGYSTIEYTPTCRGFDTFFGYYNGAAYYFNHSLKWQGHCGLDLWRNVGYRTRPVTNLDGVYSTDAFTEEAKQIIRKHDTRKPLFLYMSYQGVHSTCYGCTAEAPHRNVRKFSYITARNRTLLAGAVDALDTSVGRVLEALQSRDMLARSVVVFASDNGAAPLATAYGDVPNAGNNWPLRGGKQDAWEGGVRTPALLWSASLRDSLQRPPSQQMLHMVDWAPTLYAAAGGDVSDLGDVDGRDLWRALTTGTGEGRDEVLLELEGEQGTSALISGRYKLVERPNGPKDEAHDGRVAPTPGEPPDDLDLDDLMRSSAAWKALQGALSATNSSSTWTSPRRNWRLEATVHCGGNAESADAASNFDPYDSVFVFDVVDDPCETKNLASSDPELRERLLRKLAGYRESLSPTYGSNKSDERGYPEHHHCLWAPWVGIPPAPYHKCSC</sequence>
<gene>
    <name evidence="1" type="ORF">HPB49_002007</name>
</gene>
<evidence type="ECO:0000313" key="2">
    <source>
        <dbReference type="Proteomes" id="UP000821865"/>
    </source>
</evidence>
<comment type="caution">
    <text evidence="1">The sequence shown here is derived from an EMBL/GenBank/DDBJ whole genome shotgun (WGS) entry which is preliminary data.</text>
</comment>
<name>A0ACB8DMB8_DERSI</name>
<protein>
    <submittedName>
        <fullName evidence="1">Uncharacterized protein</fullName>
    </submittedName>
</protein>